<comment type="caution">
    <text evidence="1">The sequence shown here is derived from an EMBL/GenBank/DDBJ whole genome shotgun (WGS) entry which is preliminary data.</text>
</comment>
<evidence type="ECO:0000313" key="1">
    <source>
        <dbReference type="EMBL" id="MCS3902798.1"/>
    </source>
</evidence>
<organism evidence="1 2">
    <name type="scientific">Methylohalomonas lacus</name>
    <dbReference type="NCBI Taxonomy" id="398773"/>
    <lineage>
        <taxon>Bacteria</taxon>
        <taxon>Pseudomonadati</taxon>
        <taxon>Pseudomonadota</taxon>
        <taxon>Gammaproteobacteria</taxon>
        <taxon>Methylohalomonadales</taxon>
        <taxon>Methylohalomonadaceae</taxon>
        <taxon>Methylohalomonas</taxon>
    </lineage>
</organism>
<protein>
    <submittedName>
        <fullName evidence="1">Uncharacterized protein</fullName>
    </submittedName>
</protein>
<proteinExistence type="predicted"/>
<evidence type="ECO:0000313" key="2">
    <source>
        <dbReference type="Proteomes" id="UP001204445"/>
    </source>
</evidence>
<sequence length="115" mass="13120">MGITSNGNQTDTIKLSNEELDARAEEYRKSQDEQGFFVTFHEARAIVIREHANSLRSQSAADYKTERRKIHADARQQAKAIYQQALEYKGQQANLGINISMVDAVNHVRKQIDQD</sequence>
<accession>A0AAE3L3U9</accession>
<dbReference type="Proteomes" id="UP001204445">
    <property type="component" value="Unassembled WGS sequence"/>
</dbReference>
<dbReference type="EMBL" id="JANUCT010000004">
    <property type="protein sequence ID" value="MCS3902798.1"/>
    <property type="molecule type" value="Genomic_DNA"/>
</dbReference>
<gene>
    <name evidence="1" type="ORF">J2T55_000802</name>
</gene>
<keyword evidence="2" id="KW-1185">Reference proteome</keyword>
<dbReference type="RefSeq" id="WP_259054382.1">
    <property type="nucleotide sequence ID" value="NZ_JANUCT010000004.1"/>
</dbReference>
<dbReference type="AlphaFoldDB" id="A0AAE3L3U9"/>
<name>A0AAE3L3U9_9GAMM</name>
<reference evidence="1" key="1">
    <citation type="submission" date="2022-08" db="EMBL/GenBank/DDBJ databases">
        <title>Genomic Encyclopedia of Type Strains, Phase III (KMG-III): the genomes of soil and plant-associated and newly described type strains.</title>
        <authorList>
            <person name="Whitman W."/>
        </authorList>
    </citation>
    <scope>NUCLEOTIDE SEQUENCE</scope>
    <source>
        <strain evidence="1">HMT 1</strain>
    </source>
</reference>